<dbReference type="EMBL" id="SODA01000007">
    <property type="protein sequence ID" value="TDW05473.1"/>
    <property type="molecule type" value="Genomic_DNA"/>
</dbReference>
<dbReference type="InterPro" id="IPR007358">
    <property type="entry name" value="Nucleoid_associated_NdpA"/>
</dbReference>
<dbReference type="GO" id="GO:0009295">
    <property type="term" value="C:nucleoid"/>
    <property type="evidence" value="ECO:0007669"/>
    <property type="project" value="InterPro"/>
</dbReference>
<accession>A0A4R7ZAL1</accession>
<dbReference type="AlphaFoldDB" id="A0A4R7ZAL1"/>
<protein>
    <submittedName>
        <fullName evidence="1">Nucleoid associated protein NdpA</fullName>
    </submittedName>
</protein>
<organism evidence="1 2">
    <name type="scientific">Halanaerobium saccharolyticum</name>
    <dbReference type="NCBI Taxonomy" id="43595"/>
    <lineage>
        <taxon>Bacteria</taxon>
        <taxon>Bacillati</taxon>
        <taxon>Bacillota</taxon>
        <taxon>Clostridia</taxon>
        <taxon>Halanaerobiales</taxon>
        <taxon>Halanaerobiaceae</taxon>
        <taxon>Halanaerobium</taxon>
    </lineage>
</organism>
<proteinExistence type="predicted"/>
<comment type="caution">
    <text evidence="1">The sequence shown here is derived from an EMBL/GenBank/DDBJ whole genome shotgun (WGS) entry which is preliminary data.</text>
</comment>
<evidence type="ECO:0000313" key="1">
    <source>
        <dbReference type="EMBL" id="TDW05473.1"/>
    </source>
</evidence>
<dbReference type="RefSeq" id="WP_166668454.1">
    <property type="nucleotide sequence ID" value="NZ_QLME01000001.1"/>
</dbReference>
<dbReference type="Pfam" id="PF04245">
    <property type="entry name" value="NA37"/>
    <property type="match status" value="1"/>
</dbReference>
<sequence>MRNIKEPVIKNAILHILNNREEFKKMSDYTLELDDKIKEFIKKHILKSVNDDKTRAAKFEGENNSVKISCNNIFENPDTFVKSSKEIANQLFISMSNKTISPADLIVVSFESNNKNYLALLKMDYNEIYRHDVEETEDGKTKTKLVVDERSSLPNLNQKLQKSAFIQPENNDNNFDIVILDKQTNSKSADKDIAQFFLRNFLNAKLEKDDKHKTRVFKNSTIDFVNEKYEDSKEREEIISYMYNTLERKSQINIREFSDVISEENQEEYVEFLISEDIGDYEFKPDKEIINNKKVVIKTREDIQIRLDKVLYDEERYIKVKPLDDGGYEISIKTDNYDYNIK</sequence>
<evidence type="ECO:0000313" key="2">
    <source>
        <dbReference type="Proteomes" id="UP000294697"/>
    </source>
</evidence>
<reference evidence="1 2" key="1">
    <citation type="submission" date="2019-03" db="EMBL/GenBank/DDBJ databases">
        <title>Subsurface microbial communities from deep shales in Ohio and West Virginia, USA.</title>
        <authorList>
            <person name="Wrighton K."/>
        </authorList>
    </citation>
    <scope>NUCLEOTIDE SEQUENCE [LARGE SCALE GENOMIC DNA]</scope>
    <source>
        <strain evidence="1 2">MSL9.2</strain>
    </source>
</reference>
<gene>
    <name evidence="1" type="ORF">C8C77_10784</name>
</gene>
<name>A0A4R7ZAL1_9FIRM</name>
<dbReference type="Proteomes" id="UP000294697">
    <property type="component" value="Unassembled WGS sequence"/>
</dbReference>